<reference evidence="1 2" key="1">
    <citation type="journal article" date="2020" name="Mol. Plant">
        <title>The Chromosome-Based Rubber Tree Genome Provides New Insights into Spurge Genome Evolution and Rubber Biosynthesis.</title>
        <authorList>
            <person name="Liu J."/>
            <person name="Shi C."/>
            <person name="Shi C.C."/>
            <person name="Li W."/>
            <person name="Zhang Q.J."/>
            <person name="Zhang Y."/>
            <person name="Li K."/>
            <person name="Lu H.F."/>
            <person name="Shi C."/>
            <person name="Zhu S.T."/>
            <person name="Xiao Z.Y."/>
            <person name="Nan H."/>
            <person name="Yue Y."/>
            <person name="Zhu X.G."/>
            <person name="Wu Y."/>
            <person name="Hong X.N."/>
            <person name="Fan G.Y."/>
            <person name="Tong Y."/>
            <person name="Zhang D."/>
            <person name="Mao C.L."/>
            <person name="Liu Y.L."/>
            <person name="Hao S.J."/>
            <person name="Liu W.Q."/>
            <person name="Lv M.Q."/>
            <person name="Zhang H.B."/>
            <person name="Liu Y."/>
            <person name="Hu-Tang G.R."/>
            <person name="Wang J.P."/>
            <person name="Wang J.H."/>
            <person name="Sun Y.H."/>
            <person name="Ni S.B."/>
            <person name="Chen W.B."/>
            <person name="Zhang X.C."/>
            <person name="Jiao Y.N."/>
            <person name="Eichler E.E."/>
            <person name="Li G.H."/>
            <person name="Liu X."/>
            <person name="Gao L.Z."/>
        </authorList>
    </citation>
    <scope>NUCLEOTIDE SEQUENCE [LARGE SCALE GENOMIC DNA]</scope>
    <source>
        <strain evidence="2">cv. GT1</strain>
        <tissue evidence="1">Leaf</tissue>
    </source>
</reference>
<organism evidence="1 2">
    <name type="scientific">Hevea brasiliensis</name>
    <name type="common">Para rubber tree</name>
    <name type="synonym">Siphonia brasiliensis</name>
    <dbReference type="NCBI Taxonomy" id="3981"/>
    <lineage>
        <taxon>Eukaryota</taxon>
        <taxon>Viridiplantae</taxon>
        <taxon>Streptophyta</taxon>
        <taxon>Embryophyta</taxon>
        <taxon>Tracheophyta</taxon>
        <taxon>Spermatophyta</taxon>
        <taxon>Magnoliopsida</taxon>
        <taxon>eudicotyledons</taxon>
        <taxon>Gunneridae</taxon>
        <taxon>Pentapetalae</taxon>
        <taxon>rosids</taxon>
        <taxon>fabids</taxon>
        <taxon>Malpighiales</taxon>
        <taxon>Euphorbiaceae</taxon>
        <taxon>Crotonoideae</taxon>
        <taxon>Micrandreae</taxon>
        <taxon>Hevea</taxon>
    </lineage>
</organism>
<dbReference type="Proteomes" id="UP000467840">
    <property type="component" value="Chromosome 7"/>
</dbReference>
<accession>A0A6A6L1G4</accession>
<dbReference type="AlphaFoldDB" id="A0A6A6L1G4"/>
<evidence type="ECO:0000313" key="2">
    <source>
        <dbReference type="Proteomes" id="UP000467840"/>
    </source>
</evidence>
<sequence>MNKVVWEQKHMSIEEIIFRANQLCNEWQATQAAKIVSHVTNSPHPIAWRLPKQNALKCNADAAFIPNHAMQDSLDCKGPVWEK</sequence>
<comment type="caution">
    <text evidence="1">The sequence shown here is derived from an EMBL/GenBank/DDBJ whole genome shotgun (WGS) entry which is preliminary data.</text>
</comment>
<proteinExistence type="predicted"/>
<keyword evidence="2" id="KW-1185">Reference proteome</keyword>
<evidence type="ECO:0008006" key="3">
    <source>
        <dbReference type="Google" id="ProtNLM"/>
    </source>
</evidence>
<dbReference type="EMBL" id="JAAGAX010000013">
    <property type="protein sequence ID" value="KAF2295222.1"/>
    <property type="molecule type" value="Genomic_DNA"/>
</dbReference>
<name>A0A6A6L1G4_HEVBR</name>
<evidence type="ECO:0000313" key="1">
    <source>
        <dbReference type="EMBL" id="KAF2295222.1"/>
    </source>
</evidence>
<gene>
    <name evidence="1" type="ORF">GH714_032201</name>
</gene>
<protein>
    <recommendedName>
        <fullName evidence="3">RNase H type-1 domain-containing protein</fullName>
    </recommendedName>
</protein>